<dbReference type="Proteomes" id="UP000828048">
    <property type="component" value="Chromosome 7"/>
</dbReference>
<gene>
    <name evidence="1" type="ORF">Vadar_003931</name>
</gene>
<dbReference type="EMBL" id="CM037157">
    <property type="protein sequence ID" value="KAH7848522.1"/>
    <property type="molecule type" value="Genomic_DNA"/>
</dbReference>
<evidence type="ECO:0000313" key="1">
    <source>
        <dbReference type="EMBL" id="KAH7848522.1"/>
    </source>
</evidence>
<protein>
    <submittedName>
        <fullName evidence="1">Uncharacterized protein</fullName>
    </submittedName>
</protein>
<evidence type="ECO:0000313" key="2">
    <source>
        <dbReference type="Proteomes" id="UP000828048"/>
    </source>
</evidence>
<sequence length="279" mass="31052">MDSKLHLSTLSQTDLDLRLERSPSTVLTGSPGALTLASVLLYPRTKGGGAVFSGTKPVTQSGYYPNPDRARFCGRLGFPMVPERMLSADSAAQLQQGIDLVLSRWSALQMAVVNEWGGRDSLLKSHQLTADIFSWFTQSREQLYIDDLEDMLDESMLSLNTEIDDGSVEEIAEKLMIMHEECLEGNYQSIQILREANPPIVVVPHIQGMNSDDDNDVDEDNNRRAENDDSSGMVIDAPNFQSNQNHRDVMVDRPRPSEAAEAEDGWTVVAPRRNRGTRN</sequence>
<name>A0ACB7Y4Q7_9ERIC</name>
<reference evidence="1 2" key="1">
    <citation type="journal article" date="2021" name="Hortic Res">
        <title>High-quality reference genome and annotation aids understanding of berry development for evergreen blueberry (Vaccinium darrowii).</title>
        <authorList>
            <person name="Yu J."/>
            <person name="Hulse-Kemp A.M."/>
            <person name="Babiker E."/>
            <person name="Staton M."/>
        </authorList>
    </citation>
    <scope>NUCLEOTIDE SEQUENCE [LARGE SCALE GENOMIC DNA]</scope>
    <source>
        <strain evidence="2">cv. NJ 8807/NJ 8810</strain>
        <tissue evidence="1">Young leaf</tissue>
    </source>
</reference>
<accession>A0ACB7Y4Q7</accession>
<keyword evidence="2" id="KW-1185">Reference proteome</keyword>
<comment type="caution">
    <text evidence="1">The sequence shown here is derived from an EMBL/GenBank/DDBJ whole genome shotgun (WGS) entry which is preliminary data.</text>
</comment>
<organism evidence="1 2">
    <name type="scientific">Vaccinium darrowii</name>
    <dbReference type="NCBI Taxonomy" id="229202"/>
    <lineage>
        <taxon>Eukaryota</taxon>
        <taxon>Viridiplantae</taxon>
        <taxon>Streptophyta</taxon>
        <taxon>Embryophyta</taxon>
        <taxon>Tracheophyta</taxon>
        <taxon>Spermatophyta</taxon>
        <taxon>Magnoliopsida</taxon>
        <taxon>eudicotyledons</taxon>
        <taxon>Gunneridae</taxon>
        <taxon>Pentapetalae</taxon>
        <taxon>asterids</taxon>
        <taxon>Ericales</taxon>
        <taxon>Ericaceae</taxon>
        <taxon>Vaccinioideae</taxon>
        <taxon>Vaccinieae</taxon>
        <taxon>Vaccinium</taxon>
    </lineage>
</organism>
<proteinExistence type="predicted"/>